<proteinExistence type="predicted"/>
<protein>
    <submittedName>
        <fullName evidence="3">Calcium-binding protein</fullName>
    </submittedName>
</protein>
<comment type="subcellular location">
    <subcellularLocation>
        <location evidence="1">Secreted</location>
    </subcellularLocation>
</comment>
<evidence type="ECO:0000256" key="2">
    <source>
        <dbReference type="ARBA" id="ARBA00022525"/>
    </source>
</evidence>
<keyword evidence="4" id="KW-1185">Reference proteome</keyword>
<dbReference type="EMBL" id="JBHTMX010000017">
    <property type="protein sequence ID" value="MFD1331202.1"/>
    <property type="molecule type" value="Genomic_DNA"/>
</dbReference>
<keyword evidence="2" id="KW-0964">Secreted</keyword>
<dbReference type="Pfam" id="PF00353">
    <property type="entry name" value="HemolysinCabind"/>
    <property type="match status" value="7"/>
</dbReference>
<comment type="caution">
    <text evidence="3">The sequence shown here is derived from an EMBL/GenBank/DDBJ whole genome shotgun (WGS) entry which is preliminary data.</text>
</comment>
<name>A0ABW3Z5H9_9HYPH</name>
<dbReference type="PANTHER" id="PTHR38340">
    <property type="entry name" value="S-LAYER PROTEIN"/>
    <property type="match status" value="1"/>
</dbReference>
<organism evidence="3 4">
    <name type="scientific">Methylopila musalis</name>
    <dbReference type="NCBI Taxonomy" id="1134781"/>
    <lineage>
        <taxon>Bacteria</taxon>
        <taxon>Pseudomonadati</taxon>
        <taxon>Pseudomonadota</taxon>
        <taxon>Alphaproteobacteria</taxon>
        <taxon>Hyphomicrobiales</taxon>
        <taxon>Methylopilaceae</taxon>
        <taxon>Methylopila</taxon>
    </lineage>
</organism>
<dbReference type="Gene3D" id="2.150.10.10">
    <property type="entry name" value="Serralysin-like metalloprotease, C-terminal"/>
    <property type="match status" value="4"/>
</dbReference>
<gene>
    <name evidence="3" type="ORF">ACFQ4O_04250</name>
</gene>
<evidence type="ECO:0000313" key="3">
    <source>
        <dbReference type="EMBL" id="MFD1331202.1"/>
    </source>
</evidence>
<dbReference type="InterPro" id="IPR011049">
    <property type="entry name" value="Serralysin-like_metalloprot_C"/>
</dbReference>
<evidence type="ECO:0000313" key="4">
    <source>
        <dbReference type="Proteomes" id="UP001597171"/>
    </source>
</evidence>
<dbReference type="PANTHER" id="PTHR38340:SF1">
    <property type="entry name" value="S-LAYER PROTEIN"/>
    <property type="match status" value="1"/>
</dbReference>
<dbReference type="SUPFAM" id="SSF51120">
    <property type="entry name" value="beta-Roll"/>
    <property type="match status" value="4"/>
</dbReference>
<dbReference type="InterPro" id="IPR001343">
    <property type="entry name" value="Hemolysn_Ca-bd"/>
</dbReference>
<sequence>MARIIVNSSSSTIDNQIYAALQPQRLELFTNTYYEFRAGEGRLVFRGDFEVVNGAFVGGVATSIEVRNSTGGRVATIDQLSIDSDDFLALQTHEQLNALLGASSFKGSAGADRIYLGGATDGWIVDARGGNDTIAGSAIGDNTFNGGDGNDQITAFSAGADTLDGGAGDDVLLAGFGGDTLIGGAGVDRVEFGSAAQGGLGGAGVRIHLAIADTQTVRSGVTLTISGVENVTGTDFNDWIGGDDGANRLLGGAGDDRLGGGRGDDYLDGGAGADRLDGGRGNDVYISDGLDTIIERPGQGIDTVYLRYVFGSGADFESYTIGENIENVIVQGYGPSRINGNDANNVIDGGGVVYGLGGDDTIHAGKGGGAVSGGAGSDTLVLDNAGDESEGTVDLTNGYLKFYDDEAIETYNTVLDSIENVIGSEGRDWIVGSSISNIIKGASGNDSIYGEGGDDFLFGGGRNDHIVGGAGVDTIDGGSGRDDIYGGDGADILYGGSGADELNGGLGADWLRGGSGADHFVFWSPAETLRSGAGRDTIVDFSSLEKDKIDLTLIDASTLTTGDQAFKLIGTAAFTAGVAGQLRYDVSSDGDLYLFGEINGDRIADFSILIENTTSLKSSDFLL</sequence>
<reference evidence="4" key="1">
    <citation type="journal article" date="2019" name="Int. J. Syst. Evol. Microbiol.">
        <title>The Global Catalogue of Microorganisms (GCM) 10K type strain sequencing project: providing services to taxonomists for standard genome sequencing and annotation.</title>
        <authorList>
            <consortium name="The Broad Institute Genomics Platform"/>
            <consortium name="The Broad Institute Genome Sequencing Center for Infectious Disease"/>
            <person name="Wu L."/>
            <person name="Ma J."/>
        </authorList>
    </citation>
    <scope>NUCLEOTIDE SEQUENCE [LARGE SCALE GENOMIC DNA]</scope>
    <source>
        <strain evidence="4">CCUG 61696</strain>
    </source>
</reference>
<dbReference type="InterPro" id="IPR050557">
    <property type="entry name" value="RTX_toxin/Mannuronan_C5-epim"/>
</dbReference>
<dbReference type="PRINTS" id="PR00313">
    <property type="entry name" value="CABNDNGRPT"/>
</dbReference>
<accession>A0ABW3Z5H9</accession>
<dbReference type="PROSITE" id="PS00330">
    <property type="entry name" value="HEMOLYSIN_CALCIUM"/>
    <property type="match status" value="5"/>
</dbReference>
<dbReference type="Proteomes" id="UP001597171">
    <property type="component" value="Unassembled WGS sequence"/>
</dbReference>
<dbReference type="RefSeq" id="WP_378774406.1">
    <property type="nucleotide sequence ID" value="NZ_JBHTMX010000017.1"/>
</dbReference>
<dbReference type="InterPro" id="IPR018511">
    <property type="entry name" value="Hemolysin-typ_Ca-bd_CS"/>
</dbReference>
<evidence type="ECO:0000256" key="1">
    <source>
        <dbReference type="ARBA" id="ARBA00004613"/>
    </source>
</evidence>